<evidence type="ECO:0000313" key="2">
    <source>
        <dbReference type="Proteomes" id="UP000464658"/>
    </source>
</evidence>
<name>A0A5S9M4I4_BACIA</name>
<evidence type="ECO:0000313" key="1">
    <source>
        <dbReference type="EMBL" id="BBP87642.1"/>
    </source>
</evidence>
<dbReference type="InterPro" id="IPR011426">
    <property type="entry name" value="CamS"/>
</dbReference>
<accession>A0A5S9M4I4</accession>
<protein>
    <submittedName>
        <fullName evidence="1">Uncharacterized protein</fullName>
    </submittedName>
</protein>
<sequence length="68" mass="7873">MVLPFKQGAARGLTAERLNTRLDIDEFETGLMRLATESFNTNDYLFQEGQHLDEDTVLSWLAQKKNRQ</sequence>
<gene>
    <name evidence="1" type="ORF">BsIDN1_12600</name>
</gene>
<dbReference type="Proteomes" id="UP000464658">
    <property type="component" value="Chromosome"/>
</dbReference>
<proteinExistence type="predicted"/>
<dbReference type="EMBL" id="AP021906">
    <property type="protein sequence ID" value="BBP87642.1"/>
    <property type="molecule type" value="Genomic_DNA"/>
</dbReference>
<dbReference type="Gene3D" id="3.10.570.10">
    <property type="entry name" value="sex pheromone staph- cam373 precursor domain"/>
    <property type="match status" value="1"/>
</dbReference>
<reference evidence="1 2" key="1">
    <citation type="submission" date="2019-12" db="EMBL/GenBank/DDBJ databases">
        <title>Full genome sequence of a Bacillus safensis strain isolated from commercially available natto in Indonesia.</title>
        <authorList>
            <person name="Yoshida M."/>
            <person name="Uomi M."/>
            <person name="Waturangi D."/>
            <person name="Ekaputri J.J."/>
            <person name="Setiamarga D.H.E."/>
        </authorList>
    </citation>
    <scope>NUCLEOTIDE SEQUENCE [LARGE SCALE GENOMIC DNA]</scope>
    <source>
        <strain evidence="1 2">IDN1</strain>
    </source>
</reference>
<dbReference type="Pfam" id="PF07537">
    <property type="entry name" value="CamS"/>
    <property type="match status" value="1"/>
</dbReference>
<organism evidence="1 2">
    <name type="scientific">Bacillus safensis</name>
    <dbReference type="NCBI Taxonomy" id="561879"/>
    <lineage>
        <taxon>Bacteria</taxon>
        <taxon>Bacillati</taxon>
        <taxon>Bacillota</taxon>
        <taxon>Bacilli</taxon>
        <taxon>Bacillales</taxon>
        <taxon>Bacillaceae</taxon>
        <taxon>Bacillus</taxon>
    </lineage>
</organism>
<dbReference type="AlphaFoldDB" id="A0A5S9M4I4"/>